<keyword evidence="1" id="KW-0812">Transmembrane</keyword>
<evidence type="ECO:0000313" key="4">
    <source>
        <dbReference type="Proteomes" id="UP000276901"/>
    </source>
</evidence>
<keyword evidence="4" id="KW-1185">Reference proteome</keyword>
<name>A0AAE6X7J1_9PAST</name>
<keyword evidence="1" id="KW-0472">Membrane</keyword>
<dbReference type="GO" id="GO:0015628">
    <property type="term" value="P:protein secretion by the type II secretion system"/>
    <property type="evidence" value="ECO:0007669"/>
    <property type="project" value="InterPro"/>
</dbReference>
<dbReference type="EMBL" id="CP015029">
    <property type="protein sequence ID" value="QIM65727.1"/>
    <property type="molecule type" value="Genomic_DNA"/>
</dbReference>
<evidence type="ECO:0000313" key="5">
    <source>
        <dbReference type="Proteomes" id="UP000502287"/>
    </source>
</evidence>
<accession>A0AAE6X7J1</accession>
<sequence>MKNWILDSYIKPNKISYNIFYAINHHLWIILFGLFTTIIFYPTYYYLNLSFSNKEQEQTQIELEQKMKQSAKLLANLRQNQETQNKSQTSFSQMNQQIQNLVSHHQLKVENLQWQFDQDSQLYLTIHHQSNTLFSLINKLNKIEGLYIKQITLTKLNQQQLVELNGIFLLVK</sequence>
<dbReference type="Proteomes" id="UP000502287">
    <property type="component" value="Chromosome"/>
</dbReference>
<organism evidence="2 5">
    <name type="scientific">Frederiksenia canicola</name>
    <dbReference type="NCBI Taxonomy" id="123824"/>
    <lineage>
        <taxon>Bacteria</taxon>
        <taxon>Pseudomonadati</taxon>
        <taxon>Pseudomonadota</taxon>
        <taxon>Gammaproteobacteria</taxon>
        <taxon>Pasteurellales</taxon>
        <taxon>Pasteurellaceae</taxon>
        <taxon>Frederiksenia</taxon>
    </lineage>
</organism>
<evidence type="ECO:0000256" key="1">
    <source>
        <dbReference type="SAM" id="Phobius"/>
    </source>
</evidence>
<dbReference type="RefSeq" id="WP_123955746.1">
    <property type="nucleotide sequence ID" value="NZ_CP015029.1"/>
</dbReference>
<dbReference type="GO" id="GO:0015627">
    <property type="term" value="C:type II protein secretion system complex"/>
    <property type="evidence" value="ECO:0007669"/>
    <property type="project" value="InterPro"/>
</dbReference>
<proteinExistence type="predicted"/>
<dbReference type="Proteomes" id="UP000276901">
    <property type="component" value="Unassembled WGS sequence"/>
</dbReference>
<dbReference type="EMBL" id="RKQT01000001">
    <property type="protein sequence ID" value="RPE95812.1"/>
    <property type="molecule type" value="Genomic_DNA"/>
</dbReference>
<reference evidence="2 5" key="1">
    <citation type="submission" date="2016-03" db="EMBL/GenBank/DDBJ databases">
        <authorList>
            <person name="Hansen M.J."/>
            <person name="Bojesen A.M."/>
            <person name="Planet P."/>
        </authorList>
    </citation>
    <scope>NUCLEOTIDE SEQUENCE [LARGE SCALE GENOMIC DNA]</scope>
    <source>
        <strain evidence="2 5">HPA 21</strain>
    </source>
</reference>
<reference evidence="3 4" key="2">
    <citation type="submission" date="2018-11" db="EMBL/GenBank/DDBJ databases">
        <title>Genomic Encyclopedia of Type Strains, Phase IV (KMG-IV): sequencing the most valuable type-strain genomes for metagenomic binning, comparative biology and taxonomic classification.</title>
        <authorList>
            <person name="Goeker M."/>
        </authorList>
    </citation>
    <scope>NUCLEOTIDE SEQUENCE [LARGE SCALE GENOMIC DNA]</scope>
    <source>
        <strain evidence="3 4">DSM 25797</strain>
    </source>
</reference>
<dbReference type="AlphaFoldDB" id="A0AAE6X7J1"/>
<dbReference type="InterPro" id="IPR007690">
    <property type="entry name" value="T2SS_GspM"/>
</dbReference>
<dbReference type="KEGG" id="fcl:A4G17_09835"/>
<gene>
    <name evidence="2" type="ORF">A4G17_09835</name>
    <name evidence="3" type="ORF">EDC49_0188</name>
</gene>
<evidence type="ECO:0000313" key="2">
    <source>
        <dbReference type="EMBL" id="QIM65727.1"/>
    </source>
</evidence>
<keyword evidence="1" id="KW-1133">Transmembrane helix</keyword>
<evidence type="ECO:0000313" key="3">
    <source>
        <dbReference type="EMBL" id="RPE95812.1"/>
    </source>
</evidence>
<feature type="transmembrane region" description="Helical" evidence="1">
    <location>
        <begin position="27"/>
        <end position="47"/>
    </location>
</feature>
<protein>
    <submittedName>
        <fullName evidence="3">Type II secretion system (T2SS) protein M</fullName>
    </submittedName>
</protein>
<dbReference type="Pfam" id="PF04612">
    <property type="entry name" value="T2SSM"/>
    <property type="match status" value="1"/>
</dbReference>